<proteinExistence type="predicted"/>
<dbReference type="EMBL" id="LR746274">
    <property type="protein sequence ID" value="CAA7404570.1"/>
    <property type="molecule type" value="Genomic_DNA"/>
</dbReference>
<accession>A0A7I8L3U1</accession>
<gene>
    <name evidence="1" type="ORF">SI8410_11015248</name>
</gene>
<name>A0A7I8L3U1_SPIIN</name>
<dbReference type="AlphaFoldDB" id="A0A7I8L3U1"/>
<sequence length="23" mass="2777">MGSLLSFFFFFFFFFCLSENEVA</sequence>
<evidence type="ECO:0000313" key="1">
    <source>
        <dbReference type="EMBL" id="CAA7404570.1"/>
    </source>
</evidence>
<evidence type="ECO:0000313" key="2">
    <source>
        <dbReference type="Proteomes" id="UP000663760"/>
    </source>
</evidence>
<keyword evidence="2" id="KW-1185">Reference proteome</keyword>
<organism evidence="1 2">
    <name type="scientific">Spirodela intermedia</name>
    <name type="common">Intermediate duckweed</name>
    <dbReference type="NCBI Taxonomy" id="51605"/>
    <lineage>
        <taxon>Eukaryota</taxon>
        <taxon>Viridiplantae</taxon>
        <taxon>Streptophyta</taxon>
        <taxon>Embryophyta</taxon>
        <taxon>Tracheophyta</taxon>
        <taxon>Spermatophyta</taxon>
        <taxon>Magnoliopsida</taxon>
        <taxon>Liliopsida</taxon>
        <taxon>Araceae</taxon>
        <taxon>Lemnoideae</taxon>
        <taxon>Spirodela</taxon>
    </lineage>
</organism>
<reference evidence="1" key="1">
    <citation type="submission" date="2020-02" db="EMBL/GenBank/DDBJ databases">
        <authorList>
            <person name="Scholz U."/>
            <person name="Mascher M."/>
            <person name="Fiebig A."/>
        </authorList>
    </citation>
    <scope>NUCLEOTIDE SEQUENCE</scope>
</reference>
<dbReference type="Proteomes" id="UP000663760">
    <property type="component" value="Chromosome 11"/>
</dbReference>
<protein>
    <submittedName>
        <fullName evidence="1">Uncharacterized protein</fullName>
    </submittedName>
</protein>